<dbReference type="PROSITE" id="PS50297">
    <property type="entry name" value="ANK_REP_REGION"/>
    <property type="match status" value="1"/>
</dbReference>
<dbReference type="Gene3D" id="1.25.40.20">
    <property type="entry name" value="Ankyrin repeat-containing domain"/>
    <property type="match status" value="1"/>
</dbReference>
<keyword evidence="2 3" id="KW-0040">ANK repeat</keyword>
<protein>
    <submittedName>
        <fullName evidence="4">Ankyrin</fullName>
    </submittedName>
</protein>
<accession>A0A1Y1WHA0</accession>
<evidence type="ECO:0000313" key="5">
    <source>
        <dbReference type="Proteomes" id="UP000193922"/>
    </source>
</evidence>
<evidence type="ECO:0000313" key="4">
    <source>
        <dbReference type="EMBL" id="ORX72606.1"/>
    </source>
</evidence>
<keyword evidence="5" id="KW-1185">Reference proteome</keyword>
<dbReference type="Pfam" id="PF12796">
    <property type="entry name" value="Ank_2"/>
    <property type="match status" value="1"/>
</dbReference>
<dbReference type="STRING" id="61395.A0A1Y1WHA0"/>
<dbReference type="EMBL" id="MCFD01000002">
    <property type="protein sequence ID" value="ORX72606.1"/>
    <property type="molecule type" value="Genomic_DNA"/>
</dbReference>
<feature type="repeat" description="ANK" evidence="3">
    <location>
        <begin position="147"/>
        <end position="181"/>
    </location>
</feature>
<gene>
    <name evidence="4" type="ORF">DL89DRAFT_264830</name>
</gene>
<evidence type="ECO:0000256" key="1">
    <source>
        <dbReference type="ARBA" id="ARBA00022737"/>
    </source>
</evidence>
<dbReference type="PANTHER" id="PTHR24171">
    <property type="entry name" value="ANKYRIN REPEAT DOMAIN-CONTAINING PROTEIN 39-RELATED"/>
    <property type="match status" value="1"/>
</dbReference>
<dbReference type="SUPFAM" id="SSF48403">
    <property type="entry name" value="Ankyrin repeat"/>
    <property type="match status" value="1"/>
</dbReference>
<proteinExistence type="predicted"/>
<dbReference type="PANTHER" id="PTHR24171:SF9">
    <property type="entry name" value="ANKYRIN REPEAT DOMAIN-CONTAINING PROTEIN 39"/>
    <property type="match status" value="1"/>
</dbReference>
<dbReference type="GeneID" id="63803043"/>
<evidence type="ECO:0000256" key="2">
    <source>
        <dbReference type="ARBA" id="ARBA00023043"/>
    </source>
</evidence>
<dbReference type="OrthoDB" id="194358at2759"/>
<dbReference type="Proteomes" id="UP000193922">
    <property type="component" value="Unassembled WGS sequence"/>
</dbReference>
<dbReference type="PROSITE" id="PS50088">
    <property type="entry name" value="ANK_REPEAT"/>
    <property type="match status" value="2"/>
</dbReference>
<keyword evidence="1" id="KW-0677">Repeat</keyword>
<dbReference type="AlphaFoldDB" id="A0A1Y1WHA0"/>
<feature type="repeat" description="ANK" evidence="3">
    <location>
        <begin position="182"/>
        <end position="214"/>
    </location>
</feature>
<organism evidence="4 5">
    <name type="scientific">Linderina pennispora</name>
    <dbReference type="NCBI Taxonomy" id="61395"/>
    <lineage>
        <taxon>Eukaryota</taxon>
        <taxon>Fungi</taxon>
        <taxon>Fungi incertae sedis</taxon>
        <taxon>Zoopagomycota</taxon>
        <taxon>Kickxellomycotina</taxon>
        <taxon>Kickxellomycetes</taxon>
        <taxon>Kickxellales</taxon>
        <taxon>Kickxellaceae</taxon>
        <taxon>Linderina</taxon>
    </lineage>
</organism>
<dbReference type="InterPro" id="IPR002110">
    <property type="entry name" value="Ankyrin_rpt"/>
</dbReference>
<evidence type="ECO:0000256" key="3">
    <source>
        <dbReference type="PROSITE-ProRule" id="PRU00023"/>
    </source>
</evidence>
<dbReference type="InterPro" id="IPR036770">
    <property type="entry name" value="Ankyrin_rpt-contain_sf"/>
</dbReference>
<comment type="caution">
    <text evidence="4">The sequence shown here is derived from an EMBL/GenBank/DDBJ whole genome shotgun (WGS) entry which is preliminary data.</text>
</comment>
<dbReference type="RefSeq" id="XP_040745946.1">
    <property type="nucleotide sequence ID" value="XM_040886395.1"/>
</dbReference>
<reference evidence="4 5" key="1">
    <citation type="submission" date="2016-07" db="EMBL/GenBank/DDBJ databases">
        <title>Pervasive Adenine N6-methylation of Active Genes in Fungi.</title>
        <authorList>
            <consortium name="DOE Joint Genome Institute"/>
            <person name="Mondo S.J."/>
            <person name="Dannebaum R.O."/>
            <person name="Kuo R.C."/>
            <person name="Labutti K."/>
            <person name="Haridas S."/>
            <person name="Kuo A."/>
            <person name="Salamov A."/>
            <person name="Ahrendt S.R."/>
            <person name="Lipzen A."/>
            <person name="Sullivan W."/>
            <person name="Andreopoulos W.B."/>
            <person name="Clum A."/>
            <person name="Lindquist E."/>
            <person name="Daum C."/>
            <person name="Ramamoorthy G.K."/>
            <person name="Gryganskyi A."/>
            <person name="Culley D."/>
            <person name="Magnuson J.K."/>
            <person name="James T.Y."/>
            <person name="O'Malley M.A."/>
            <person name="Stajich J.E."/>
            <person name="Spatafora J.W."/>
            <person name="Visel A."/>
            <person name="Grigoriev I.V."/>
        </authorList>
    </citation>
    <scope>NUCLEOTIDE SEQUENCE [LARGE SCALE GENOMIC DNA]</scope>
    <source>
        <strain evidence="4 5">ATCC 12442</strain>
    </source>
</reference>
<sequence length="227" mass="25181">MTVSEPRSIDILLAGEFPLAGEEQQLLREWISEWKFDVGQFSERAQPLVRGDIGRLEHDYQKLVDKFTAEGKALEESKECATEAYATMCETRLRMPAMEVVVAGAQYYVGRRPPTYHQSTPYAEPSHVKCLEFLHGIGVAVDAQDVAGFTAFMRAAQTSQSRSDLAQALLEMGADVNHRSRFGGVVLHEAMMAQDRKAVAFLTRNGASMDIQDNDGVSPRDIVSLIL</sequence>
<name>A0A1Y1WHA0_9FUNG</name>
<dbReference type="SMART" id="SM00248">
    <property type="entry name" value="ANK"/>
    <property type="match status" value="2"/>
</dbReference>